<evidence type="ECO:0000256" key="2">
    <source>
        <dbReference type="ARBA" id="ARBA00022614"/>
    </source>
</evidence>
<dbReference type="SUPFAM" id="SSF48726">
    <property type="entry name" value="Immunoglobulin"/>
    <property type="match status" value="2"/>
</dbReference>
<feature type="domain" description="Ig-like" evidence="12">
    <location>
        <begin position="287"/>
        <end position="381"/>
    </location>
</feature>
<evidence type="ECO:0000256" key="4">
    <source>
        <dbReference type="ARBA" id="ARBA00022729"/>
    </source>
</evidence>
<keyword evidence="8" id="KW-1015">Disulfide bond</keyword>
<feature type="domain" description="Ig-like" evidence="12">
    <location>
        <begin position="173"/>
        <end position="282"/>
    </location>
</feature>
<dbReference type="Proteomes" id="UP000887565">
    <property type="component" value="Unplaced"/>
</dbReference>
<reference evidence="14" key="1">
    <citation type="submission" date="2022-11" db="UniProtKB">
        <authorList>
            <consortium name="WormBaseParasite"/>
        </authorList>
    </citation>
    <scope>IDENTIFICATION</scope>
</reference>
<evidence type="ECO:0000256" key="6">
    <source>
        <dbReference type="ARBA" id="ARBA00022989"/>
    </source>
</evidence>
<dbReference type="PROSITE" id="PS51450">
    <property type="entry name" value="LRR"/>
    <property type="match status" value="3"/>
</dbReference>
<dbReference type="AlphaFoldDB" id="A0A915JGV8"/>
<dbReference type="InterPro" id="IPR003598">
    <property type="entry name" value="Ig_sub2"/>
</dbReference>
<keyword evidence="6" id="KW-1133">Transmembrane helix</keyword>
<dbReference type="GO" id="GO:0016020">
    <property type="term" value="C:membrane"/>
    <property type="evidence" value="ECO:0007669"/>
    <property type="project" value="UniProtKB-SubCell"/>
</dbReference>
<dbReference type="OMA" id="NIHESTF"/>
<keyword evidence="2" id="KW-0433">Leucine-rich repeat</keyword>
<dbReference type="InterPro" id="IPR007110">
    <property type="entry name" value="Ig-like_dom"/>
</dbReference>
<protein>
    <submittedName>
        <fullName evidence="14">Ig-like domain-containing protein</fullName>
    </submittedName>
</protein>
<dbReference type="SUPFAM" id="SSF52058">
    <property type="entry name" value="L domain-like"/>
    <property type="match status" value="1"/>
</dbReference>
<dbReference type="SMART" id="SM00369">
    <property type="entry name" value="LRR_TYP"/>
    <property type="match status" value="4"/>
</dbReference>
<accession>A0A915JGV8</accession>
<dbReference type="InterPro" id="IPR003591">
    <property type="entry name" value="Leu-rich_rpt_typical-subtyp"/>
</dbReference>
<dbReference type="PROSITE" id="PS50835">
    <property type="entry name" value="IG_LIKE"/>
    <property type="match status" value="2"/>
</dbReference>
<keyword evidence="9" id="KW-0325">Glycoprotein</keyword>
<evidence type="ECO:0000256" key="5">
    <source>
        <dbReference type="ARBA" id="ARBA00022737"/>
    </source>
</evidence>
<dbReference type="InterPro" id="IPR032675">
    <property type="entry name" value="LRR_dom_sf"/>
</dbReference>
<dbReference type="InterPro" id="IPR036179">
    <property type="entry name" value="Ig-like_dom_sf"/>
</dbReference>
<dbReference type="WBParaSite" id="nRc.2.0.1.t25083-RA">
    <property type="protein sequence ID" value="nRc.2.0.1.t25083-RA"/>
    <property type="gene ID" value="nRc.2.0.1.g25083"/>
</dbReference>
<dbReference type="InterPro" id="IPR013098">
    <property type="entry name" value="Ig_I-set"/>
</dbReference>
<feature type="compositionally biased region" description="Polar residues" evidence="11">
    <location>
        <begin position="473"/>
        <end position="486"/>
    </location>
</feature>
<keyword evidence="10" id="KW-0393">Immunoglobulin domain</keyword>
<evidence type="ECO:0000256" key="3">
    <source>
        <dbReference type="ARBA" id="ARBA00022692"/>
    </source>
</evidence>
<evidence type="ECO:0000256" key="9">
    <source>
        <dbReference type="ARBA" id="ARBA00023180"/>
    </source>
</evidence>
<organism evidence="13 14">
    <name type="scientific">Romanomermis culicivorax</name>
    <name type="common">Nematode worm</name>
    <dbReference type="NCBI Taxonomy" id="13658"/>
    <lineage>
        <taxon>Eukaryota</taxon>
        <taxon>Metazoa</taxon>
        <taxon>Ecdysozoa</taxon>
        <taxon>Nematoda</taxon>
        <taxon>Enoplea</taxon>
        <taxon>Dorylaimia</taxon>
        <taxon>Mermithida</taxon>
        <taxon>Mermithoidea</taxon>
        <taxon>Mermithidae</taxon>
        <taxon>Romanomermis</taxon>
    </lineage>
</organism>
<dbReference type="InterPro" id="IPR001611">
    <property type="entry name" value="Leu-rich_rpt"/>
</dbReference>
<keyword evidence="7" id="KW-0472">Membrane</keyword>
<keyword evidence="3" id="KW-0812">Transmembrane</keyword>
<name>A0A915JGV8_ROMCU</name>
<dbReference type="Pfam" id="PF07679">
    <property type="entry name" value="I-set"/>
    <property type="match status" value="1"/>
</dbReference>
<evidence type="ECO:0000313" key="13">
    <source>
        <dbReference type="Proteomes" id="UP000887565"/>
    </source>
</evidence>
<evidence type="ECO:0000256" key="10">
    <source>
        <dbReference type="ARBA" id="ARBA00023319"/>
    </source>
</evidence>
<sequence length="584" mass="65886">NLSRNTIKELNADDFWKNWSSLETLDLSFNQIRRLSGHVFSNLKKLKTLNLSHNKVKRINGFAFANLNSLKILNMDRNVILSLEDGSFHDLINLEILNLNRNKLSSIEAGWLFGLHKLRELLIDSDKFFCDCRSGWLISALKSQRIDVKGVLKCNFPAEFRHMELNRLGSVNPACNHSLSNFNFDSKFVDMIILRNDNFTLECGANFKCPVDDCEILSNWHRGDEILQERSDHYFISTEQTSNRFSTKLSFISVRNSSNDKYTCKIVSRKTGHVFSGTGDLTVYSKPAFVKVPSNVTALIGGTVRLNCYATGDPSPQISWRKDDQDGGGDVPAAVERRMHVMPSPDDDAFFISNVRSNDAGLYTCVAENLAGQTTAKAYLRVLDSQVEFNENPVTGPTDLQTILQPSSPIIFENRRNFDVENLIHTVIVNEKQSIVLECPPSTNFSSAKDSSYEWTFNGQHLAINDDRGEENISNQKYHTTPNQDEGQSRDDGDDTLQTPPDIFYVIDARRNVFLSLSEKLAITCSIVAASICVLRRNERRVNVVLAVENCNNNTRTIKSSSDLTLIRPLRIGDDSKEWATSET</sequence>
<evidence type="ECO:0000256" key="1">
    <source>
        <dbReference type="ARBA" id="ARBA00004167"/>
    </source>
</evidence>
<dbReference type="PANTHER" id="PTHR45842:SF12">
    <property type="entry name" value="KEKKON 5, ISOFORM A"/>
    <property type="match status" value="1"/>
</dbReference>
<evidence type="ECO:0000256" key="8">
    <source>
        <dbReference type="ARBA" id="ARBA00023157"/>
    </source>
</evidence>
<dbReference type="InterPro" id="IPR050467">
    <property type="entry name" value="LRFN"/>
</dbReference>
<dbReference type="PANTHER" id="PTHR45842">
    <property type="entry name" value="SYNAPTIC ADHESION-LIKE MOLECULE SALM"/>
    <property type="match status" value="1"/>
</dbReference>
<evidence type="ECO:0000256" key="11">
    <source>
        <dbReference type="SAM" id="MobiDB-lite"/>
    </source>
</evidence>
<dbReference type="InterPro" id="IPR013783">
    <property type="entry name" value="Ig-like_fold"/>
</dbReference>
<dbReference type="GO" id="GO:0007399">
    <property type="term" value="P:nervous system development"/>
    <property type="evidence" value="ECO:0007669"/>
    <property type="project" value="UniProtKB-ARBA"/>
</dbReference>
<evidence type="ECO:0000259" key="12">
    <source>
        <dbReference type="PROSITE" id="PS50835"/>
    </source>
</evidence>
<dbReference type="PRINTS" id="PR00019">
    <property type="entry name" value="LEURICHRPT"/>
</dbReference>
<dbReference type="FunFam" id="2.60.40.10:FF:000008">
    <property type="entry name" value="roundabout homolog 2 isoform X2"/>
    <property type="match status" value="1"/>
</dbReference>
<proteinExistence type="predicted"/>
<evidence type="ECO:0000256" key="7">
    <source>
        <dbReference type="ARBA" id="ARBA00023136"/>
    </source>
</evidence>
<dbReference type="InterPro" id="IPR003599">
    <property type="entry name" value="Ig_sub"/>
</dbReference>
<keyword evidence="13" id="KW-1185">Reference proteome</keyword>
<comment type="subcellular location">
    <subcellularLocation>
        <location evidence="1">Membrane</location>
        <topology evidence="1">Single-pass membrane protein</topology>
    </subcellularLocation>
</comment>
<feature type="region of interest" description="Disordered" evidence="11">
    <location>
        <begin position="473"/>
        <end position="497"/>
    </location>
</feature>
<dbReference type="Gene3D" id="2.60.40.10">
    <property type="entry name" value="Immunoglobulins"/>
    <property type="match status" value="2"/>
</dbReference>
<evidence type="ECO:0000313" key="14">
    <source>
        <dbReference type="WBParaSite" id="nRc.2.0.1.t25083-RA"/>
    </source>
</evidence>
<keyword evidence="4" id="KW-0732">Signal</keyword>
<dbReference type="Pfam" id="PF13855">
    <property type="entry name" value="LRR_8"/>
    <property type="match status" value="1"/>
</dbReference>
<dbReference type="Gene3D" id="3.80.10.10">
    <property type="entry name" value="Ribonuclease Inhibitor"/>
    <property type="match status" value="1"/>
</dbReference>
<dbReference type="SMART" id="SM00409">
    <property type="entry name" value="IG"/>
    <property type="match status" value="2"/>
</dbReference>
<keyword evidence="5" id="KW-0677">Repeat</keyword>
<dbReference type="SMART" id="SM00408">
    <property type="entry name" value="IGc2"/>
    <property type="match status" value="1"/>
</dbReference>